<dbReference type="InterPro" id="IPR051156">
    <property type="entry name" value="Mito/Outer_Membr_Metalloprot"/>
</dbReference>
<protein>
    <recommendedName>
        <fullName evidence="8">Peptidase M48 domain-containing protein</fullName>
    </recommendedName>
</protein>
<dbReference type="Proteomes" id="UP000250235">
    <property type="component" value="Unassembled WGS sequence"/>
</dbReference>
<dbReference type="PANTHER" id="PTHR22726:SF1">
    <property type="entry name" value="METALLOENDOPEPTIDASE OMA1, MITOCHONDRIAL"/>
    <property type="match status" value="1"/>
</dbReference>
<dbReference type="GO" id="GO:0016020">
    <property type="term" value="C:membrane"/>
    <property type="evidence" value="ECO:0007669"/>
    <property type="project" value="TreeGrafter"/>
</dbReference>
<evidence type="ECO:0000313" key="10">
    <source>
        <dbReference type="Proteomes" id="UP000250235"/>
    </source>
</evidence>
<dbReference type="OrthoDB" id="7464992at2759"/>
<keyword evidence="6" id="KW-0482">Metalloprotease</keyword>
<dbReference type="PANTHER" id="PTHR22726">
    <property type="entry name" value="METALLOENDOPEPTIDASE OMA1"/>
    <property type="match status" value="1"/>
</dbReference>
<organism evidence="9 10">
    <name type="scientific">Dorcoceras hygrometricum</name>
    <dbReference type="NCBI Taxonomy" id="472368"/>
    <lineage>
        <taxon>Eukaryota</taxon>
        <taxon>Viridiplantae</taxon>
        <taxon>Streptophyta</taxon>
        <taxon>Embryophyta</taxon>
        <taxon>Tracheophyta</taxon>
        <taxon>Spermatophyta</taxon>
        <taxon>Magnoliopsida</taxon>
        <taxon>eudicotyledons</taxon>
        <taxon>Gunneridae</taxon>
        <taxon>Pentapetalae</taxon>
        <taxon>asterids</taxon>
        <taxon>lamiids</taxon>
        <taxon>Lamiales</taxon>
        <taxon>Gesneriaceae</taxon>
        <taxon>Didymocarpoideae</taxon>
        <taxon>Trichosporeae</taxon>
        <taxon>Loxocarpinae</taxon>
        <taxon>Dorcoceras</taxon>
    </lineage>
</organism>
<evidence type="ECO:0000256" key="6">
    <source>
        <dbReference type="ARBA" id="ARBA00023049"/>
    </source>
</evidence>
<accession>A0A2Z7AU24</accession>
<reference evidence="9 10" key="1">
    <citation type="journal article" date="2015" name="Proc. Natl. Acad. Sci. U.S.A.">
        <title>The resurrection genome of Boea hygrometrica: A blueprint for survival of dehydration.</title>
        <authorList>
            <person name="Xiao L."/>
            <person name="Yang G."/>
            <person name="Zhang L."/>
            <person name="Yang X."/>
            <person name="Zhao S."/>
            <person name="Ji Z."/>
            <person name="Zhou Q."/>
            <person name="Hu M."/>
            <person name="Wang Y."/>
            <person name="Chen M."/>
            <person name="Xu Y."/>
            <person name="Jin H."/>
            <person name="Xiao X."/>
            <person name="Hu G."/>
            <person name="Bao F."/>
            <person name="Hu Y."/>
            <person name="Wan P."/>
            <person name="Li L."/>
            <person name="Deng X."/>
            <person name="Kuang T."/>
            <person name="Xiang C."/>
            <person name="Zhu J.K."/>
            <person name="Oliver M.J."/>
            <person name="He Y."/>
        </authorList>
    </citation>
    <scope>NUCLEOTIDE SEQUENCE [LARGE SCALE GENOMIC DNA]</scope>
    <source>
        <strain evidence="10">cv. XS01</strain>
    </source>
</reference>
<feature type="domain" description="Peptidase M48" evidence="8">
    <location>
        <begin position="269"/>
        <end position="426"/>
    </location>
</feature>
<feature type="transmembrane region" description="Helical" evidence="7">
    <location>
        <begin position="111"/>
        <end position="129"/>
    </location>
</feature>
<dbReference type="Pfam" id="PF01435">
    <property type="entry name" value="Peptidase_M48"/>
    <property type="match status" value="1"/>
</dbReference>
<keyword evidence="7" id="KW-0472">Membrane</keyword>
<comment type="cofactor">
    <cofactor evidence="1">
        <name>Zn(2+)</name>
        <dbReference type="ChEBI" id="CHEBI:29105"/>
    </cofactor>
</comment>
<sequence>MGWHRRSLRLICDAFRSFNSKIAVPRNPIEESLTRSHFSTSCIRPSSRNSSSGFSQPLFRNSALQNWLQQSQCKNPFLSGAKRFYYVDRKEIYHFKPRGYKRWSQYSPRNVLIVVLVGSGVAVTVYFGHLETVPYTKRTHFVLLSRNLEKDLGENQFKQLKNQFKGRILPPLHPDSIRVQRISQEIIDALERGFEKEEVWSDLRYSPESLIQPSDANTHERTLSDKIGEEEIWQSEHKWHKDDEILDDQWVQRSRKHGQEKGAKSETGHLEGLKWEVIVVNEPVINAFCLPGGKIVVFTGLLNHFKADAEIATIVGHEVSHAIARHSAEQISKNLWLTILQLILYQFFIPDFVNTMSNLFLRLPFSRRMEMEADYIGLLLIASAGYDPRVAPQVYEKLGRIVGDSKFQDYLATHPSGKKRAQTLAQAKVMEEAFNIYREVQSGRGVEGFL</sequence>
<keyword evidence="2" id="KW-0645">Protease</keyword>
<evidence type="ECO:0000256" key="1">
    <source>
        <dbReference type="ARBA" id="ARBA00001947"/>
    </source>
</evidence>
<evidence type="ECO:0000256" key="7">
    <source>
        <dbReference type="SAM" id="Phobius"/>
    </source>
</evidence>
<keyword evidence="5" id="KW-0862">Zinc</keyword>
<evidence type="ECO:0000313" key="9">
    <source>
        <dbReference type="EMBL" id="KZV25364.1"/>
    </source>
</evidence>
<dbReference type="Gene3D" id="3.30.2010.10">
    <property type="entry name" value="Metalloproteases ('zincins'), catalytic domain"/>
    <property type="match status" value="1"/>
</dbReference>
<proteinExistence type="predicted"/>
<dbReference type="CDD" id="cd07331">
    <property type="entry name" value="M48C_Oma1_like"/>
    <property type="match status" value="1"/>
</dbReference>
<dbReference type="GO" id="GO:0046872">
    <property type="term" value="F:metal ion binding"/>
    <property type="evidence" value="ECO:0007669"/>
    <property type="project" value="UniProtKB-KW"/>
</dbReference>
<keyword evidence="7" id="KW-0812">Transmembrane</keyword>
<dbReference type="GO" id="GO:0004222">
    <property type="term" value="F:metalloendopeptidase activity"/>
    <property type="evidence" value="ECO:0007669"/>
    <property type="project" value="InterPro"/>
</dbReference>
<evidence type="ECO:0000256" key="4">
    <source>
        <dbReference type="ARBA" id="ARBA00022801"/>
    </source>
</evidence>
<dbReference type="EMBL" id="KV011879">
    <property type="protein sequence ID" value="KZV25364.1"/>
    <property type="molecule type" value="Genomic_DNA"/>
</dbReference>
<evidence type="ECO:0000259" key="8">
    <source>
        <dbReference type="Pfam" id="PF01435"/>
    </source>
</evidence>
<name>A0A2Z7AU24_9LAMI</name>
<dbReference type="InterPro" id="IPR001915">
    <property type="entry name" value="Peptidase_M48"/>
</dbReference>
<dbReference type="AlphaFoldDB" id="A0A2Z7AU24"/>
<evidence type="ECO:0000256" key="2">
    <source>
        <dbReference type="ARBA" id="ARBA00022670"/>
    </source>
</evidence>
<evidence type="ECO:0000256" key="5">
    <source>
        <dbReference type="ARBA" id="ARBA00022833"/>
    </source>
</evidence>
<evidence type="ECO:0000256" key="3">
    <source>
        <dbReference type="ARBA" id="ARBA00022723"/>
    </source>
</evidence>
<keyword evidence="7" id="KW-1133">Transmembrane helix</keyword>
<gene>
    <name evidence="9" type="ORF">F511_07248</name>
</gene>
<keyword evidence="3" id="KW-0479">Metal-binding</keyword>
<keyword evidence="10" id="KW-1185">Reference proteome</keyword>
<dbReference type="GO" id="GO:0051603">
    <property type="term" value="P:proteolysis involved in protein catabolic process"/>
    <property type="evidence" value="ECO:0007669"/>
    <property type="project" value="TreeGrafter"/>
</dbReference>
<keyword evidence="4" id="KW-0378">Hydrolase</keyword>